<evidence type="ECO:0000313" key="4">
    <source>
        <dbReference type="Proteomes" id="UP000826725"/>
    </source>
</evidence>
<dbReference type="AlphaFoldDB" id="A0A8D5JPK5"/>
<dbReference type="InterPro" id="IPR047817">
    <property type="entry name" value="ABC2_TM_bact-type"/>
</dbReference>
<feature type="transmembrane region" description="Helical" evidence="1">
    <location>
        <begin position="24"/>
        <end position="41"/>
    </location>
</feature>
<evidence type="ECO:0000256" key="1">
    <source>
        <dbReference type="SAM" id="Phobius"/>
    </source>
</evidence>
<feature type="domain" description="ABC transmembrane type-2" evidence="2">
    <location>
        <begin position="1"/>
        <end position="104"/>
    </location>
</feature>
<sequence>MLASLGFGLLLSAAIRIQFVAAQISIVAGFLPAFFLSGLLFDLGSAPTVIRLVSYLVPARYFVTISHTLFMAGDIKSVLVPNGLVLAAMAVVFLSLSYRKIPKRLER</sequence>
<feature type="transmembrane region" description="Helical" evidence="1">
    <location>
        <begin position="78"/>
        <end position="98"/>
    </location>
</feature>
<reference evidence="3" key="1">
    <citation type="submission" date="2020-09" db="EMBL/GenBank/DDBJ databases">
        <title>Desulfogranum mesoprofundum gen. nov., sp. nov., a novel mesophilic, sulfate-reducing chemolithoautotroph isolated from a deep-sea hydrothermal vent chimney in the Suiyo Seamount.</title>
        <authorList>
            <person name="Hashimoto Y."/>
            <person name="Nakagawa S."/>
        </authorList>
    </citation>
    <scope>NUCLEOTIDE SEQUENCE</scope>
    <source>
        <strain evidence="3">KT2</strain>
    </source>
</reference>
<name>A0A8D5JPK5_9BACT</name>
<accession>A0A8D5JPK5</accession>
<dbReference type="KEGG" id="dbk:DGMP_20630"/>
<dbReference type="PROSITE" id="PS51012">
    <property type="entry name" value="ABC_TM2"/>
    <property type="match status" value="1"/>
</dbReference>
<keyword evidence="1" id="KW-0812">Transmembrane</keyword>
<feature type="transmembrane region" description="Helical" evidence="1">
    <location>
        <begin position="53"/>
        <end position="72"/>
    </location>
</feature>
<evidence type="ECO:0000259" key="2">
    <source>
        <dbReference type="PROSITE" id="PS51012"/>
    </source>
</evidence>
<gene>
    <name evidence="3" type="ORF">DGMP_20630</name>
</gene>
<evidence type="ECO:0000313" key="3">
    <source>
        <dbReference type="EMBL" id="BCL61370.1"/>
    </source>
</evidence>
<protein>
    <recommendedName>
        <fullName evidence="2">ABC transmembrane type-2 domain-containing protein</fullName>
    </recommendedName>
</protein>
<dbReference type="EMBL" id="AP024086">
    <property type="protein sequence ID" value="BCL61370.1"/>
    <property type="molecule type" value="Genomic_DNA"/>
</dbReference>
<organism evidence="3 4">
    <name type="scientific">Desulfomarina profundi</name>
    <dbReference type="NCBI Taxonomy" id="2772557"/>
    <lineage>
        <taxon>Bacteria</taxon>
        <taxon>Pseudomonadati</taxon>
        <taxon>Thermodesulfobacteriota</taxon>
        <taxon>Desulfobulbia</taxon>
        <taxon>Desulfobulbales</taxon>
        <taxon>Desulfobulbaceae</taxon>
        <taxon>Desulfomarina</taxon>
    </lineage>
</organism>
<keyword evidence="1" id="KW-1133">Transmembrane helix</keyword>
<dbReference type="Proteomes" id="UP000826725">
    <property type="component" value="Chromosome"/>
</dbReference>
<keyword evidence="4" id="KW-1185">Reference proteome</keyword>
<proteinExistence type="predicted"/>
<keyword evidence="1" id="KW-0472">Membrane</keyword>